<dbReference type="InterPro" id="IPR003593">
    <property type="entry name" value="AAA+_ATPase"/>
</dbReference>
<dbReference type="PROSITE" id="PS50893">
    <property type="entry name" value="ABC_TRANSPORTER_2"/>
    <property type="match status" value="1"/>
</dbReference>
<dbReference type="Pfam" id="PF00498">
    <property type="entry name" value="FHA"/>
    <property type="match status" value="2"/>
</dbReference>
<dbReference type="Pfam" id="PF00005">
    <property type="entry name" value="ABC_tran"/>
    <property type="match status" value="1"/>
</dbReference>
<comment type="subcellular location">
    <subcellularLocation>
        <location evidence="1">Membrane</location>
        <topology evidence="1">Multi-pass membrane protein</topology>
    </subcellularLocation>
</comment>
<proteinExistence type="predicted"/>
<dbReference type="SUPFAM" id="SSF52540">
    <property type="entry name" value="P-loop containing nucleoside triphosphate hydrolases"/>
    <property type="match status" value="1"/>
</dbReference>
<dbReference type="InterPro" id="IPR000253">
    <property type="entry name" value="FHA_dom"/>
</dbReference>
<keyword evidence="13" id="KW-0378">Hydrolase</keyword>
<accession>A0A087CT79</accession>
<dbReference type="eggNOG" id="COG0842">
    <property type="taxonomic scope" value="Bacteria"/>
</dbReference>
<dbReference type="SMART" id="SM00240">
    <property type="entry name" value="FHA"/>
    <property type="match status" value="2"/>
</dbReference>
<dbReference type="STRING" id="78346.BRUM_1811"/>
<dbReference type="PANTHER" id="PTHR48041">
    <property type="entry name" value="ABC TRANSPORTER G FAMILY MEMBER 28"/>
    <property type="match status" value="1"/>
</dbReference>
<evidence type="ECO:0000256" key="2">
    <source>
        <dbReference type="ARBA" id="ARBA00022448"/>
    </source>
</evidence>
<dbReference type="eggNOG" id="COG1131">
    <property type="taxonomic scope" value="Bacteria"/>
</dbReference>
<feature type="domain" description="ABC transporter" evidence="12">
    <location>
        <begin position="309"/>
        <end position="542"/>
    </location>
</feature>
<dbReference type="InterPro" id="IPR050352">
    <property type="entry name" value="ABCG_transporters"/>
</dbReference>
<dbReference type="Pfam" id="PF01061">
    <property type="entry name" value="ABC2_membrane"/>
    <property type="match status" value="1"/>
</dbReference>
<dbReference type="GO" id="GO:0140359">
    <property type="term" value="F:ABC-type transporter activity"/>
    <property type="evidence" value="ECO:0007669"/>
    <property type="project" value="InterPro"/>
</dbReference>
<feature type="transmembrane region" description="Helical" evidence="10">
    <location>
        <begin position="596"/>
        <end position="623"/>
    </location>
</feature>
<feature type="region of interest" description="Disordered" evidence="9">
    <location>
        <begin position="98"/>
        <end position="215"/>
    </location>
</feature>
<dbReference type="InterPro" id="IPR027417">
    <property type="entry name" value="P-loop_NTPase"/>
</dbReference>
<evidence type="ECO:0000313" key="14">
    <source>
        <dbReference type="Proteomes" id="UP000029078"/>
    </source>
</evidence>
<dbReference type="InterPro" id="IPR003439">
    <property type="entry name" value="ABC_transporter-like_ATP-bd"/>
</dbReference>
<feature type="transmembrane region" description="Helical" evidence="10">
    <location>
        <begin position="728"/>
        <end position="748"/>
    </location>
</feature>
<dbReference type="AlphaFoldDB" id="A0A087CT79"/>
<feature type="domain" description="FHA" evidence="11">
    <location>
        <begin position="223"/>
        <end position="272"/>
    </location>
</feature>
<evidence type="ECO:0000256" key="5">
    <source>
        <dbReference type="ARBA" id="ARBA00022741"/>
    </source>
</evidence>
<evidence type="ECO:0000256" key="6">
    <source>
        <dbReference type="ARBA" id="ARBA00022840"/>
    </source>
</evidence>
<feature type="transmembrane region" description="Helical" evidence="10">
    <location>
        <begin position="823"/>
        <end position="845"/>
    </location>
</feature>
<dbReference type="PANTHER" id="PTHR48041:SF139">
    <property type="entry name" value="PROTEIN SCARLET"/>
    <property type="match status" value="1"/>
</dbReference>
<dbReference type="EMBL" id="JGZL01000014">
    <property type="protein sequence ID" value="KFI86479.1"/>
    <property type="molecule type" value="Genomic_DNA"/>
</dbReference>
<feature type="transmembrane region" description="Helical" evidence="10">
    <location>
        <begin position="643"/>
        <end position="664"/>
    </location>
</feature>
<dbReference type="GO" id="GO:0016020">
    <property type="term" value="C:membrane"/>
    <property type="evidence" value="ECO:0007669"/>
    <property type="project" value="UniProtKB-SubCell"/>
</dbReference>
<evidence type="ECO:0000256" key="9">
    <source>
        <dbReference type="SAM" id="MobiDB-lite"/>
    </source>
</evidence>
<evidence type="ECO:0000259" key="12">
    <source>
        <dbReference type="PROSITE" id="PS50893"/>
    </source>
</evidence>
<evidence type="ECO:0000256" key="3">
    <source>
        <dbReference type="ARBA" id="ARBA00022553"/>
    </source>
</evidence>
<dbReference type="CDD" id="cd00060">
    <property type="entry name" value="FHA"/>
    <property type="match status" value="2"/>
</dbReference>
<dbReference type="GO" id="GO:0005524">
    <property type="term" value="F:ATP binding"/>
    <property type="evidence" value="ECO:0007669"/>
    <property type="project" value="UniProtKB-KW"/>
</dbReference>
<protein>
    <submittedName>
        <fullName evidence="13">ABC transporter, ATP-binding protein</fullName>
        <ecNumber evidence="13">3.6.3.29</ecNumber>
    </submittedName>
</protein>
<dbReference type="PROSITE" id="PS50006">
    <property type="entry name" value="FHA_DOMAIN"/>
    <property type="match status" value="2"/>
</dbReference>
<evidence type="ECO:0000256" key="8">
    <source>
        <dbReference type="ARBA" id="ARBA00023136"/>
    </source>
</evidence>
<organism evidence="13 14">
    <name type="scientific">Bifidobacterium ruminantium</name>
    <dbReference type="NCBI Taxonomy" id="78346"/>
    <lineage>
        <taxon>Bacteria</taxon>
        <taxon>Bacillati</taxon>
        <taxon>Actinomycetota</taxon>
        <taxon>Actinomycetes</taxon>
        <taxon>Bifidobacteriales</taxon>
        <taxon>Bifidobacteriaceae</taxon>
        <taxon>Bifidobacterium</taxon>
    </lineage>
</organism>
<dbReference type="EC" id="3.6.3.29" evidence="13"/>
<keyword evidence="8 10" id="KW-0472">Membrane</keyword>
<evidence type="ECO:0000256" key="4">
    <source>
        <dbReference type="ARBA" id="ARBA00022692"/>
    </source>
</evidence>
<evidence type="ECO:0000259" key="11">
    <source>
        <dbReference type="PROSITE" id="PS50006"/>
    </source>
</evidence>
<keyword evidence="5" id="KW-0547">Nucleotide-binding</keyword>
<dbReference type="InterPro" id="IPR013525">
    <property type="entry name" value="ABC2_TM"/>
</dbReference>
<dbReference type="GO" id="GO:0016887">
    <property type="term" value="F:ATP hydrolysis activity"/>
    <property type="evidence" value="ECO:0007669"/>
    <property type="project" value="InterPro"/>
</dbReference>
<dbReference type="Gene3D" id="3.40.50.300">
    <property type="entry name" value="P-loop containing nucleotide triphosphate hydrolases"/>
    <property type="match status" value="1"/>
</dbReference>
<comment type="caution">
    <text evidence="13">The sequence shown here is derived from an EMBL/GenBank/DDBJ whole genome shotgun (WGS) entry which is preliminary data.</text>
</comment>
<evidence type="ECO:0000313" key="13">
    <source>
        <dbReference type="EMBL" id="KFI86479.1"/>
    </source>
</evidence>
<name>A0A087CT79_BIFRU</name>
<dbReference type="RefSeq" id="WP_081815639.1">
    <property type="nucleotide sequence ID" value="NZ_JGZL01000014.1"/>
</dbReference>
<dbReference type="SMART" id="SM00382">
    <property type="entry name" value="AAA"/>
    <property type="match status" value="1"/>
</dbReference>
<keyword evidence="3" id="KW-0597">Phosphoprotein</keyword>
<evidence type="ECO:0000256" key="7">
    <source>
        <dbReference type="ARBA" id="ARBA00022989"/>
    </source>
</evidence>
<feature type="transmembrane region" description="Helical" evidence="10">
    <location>
        <begin position="755"/>
        <end position="775"/>
    </location>
</feature>
<feature type="domain" description="FHA" evidence="11">
    <location>
        <begin position="22"/>
        <end position="71"/>
    </location>
</feature>
<gene>
    <name evidence="13" type="ORF">BRUM_1811</name>
</gene>
<keyword evidence="4 10" id="KW-0812">Transmembrane</keyword>
<feature type="compositionally biased region" description="Pro residues" evidence="9">
    <location>
        <begin position="131"/>
        <end position="168"/>
    </location>
</feature>
<dbReference type="Proteomes" id="UP000029078">
    <property type="component" value="Unassembled WGS sequence"/>
</dbReference>
<feature type="compositionally biased region" description="Polar residues" evidence="9">
    <location>
        <begin position="171"/>
        <end position="190"/>
    </location>
</feature>
<evidence type="ECO:0000256" key="10">
    <source>
        <dbReference type="SAM" id="Phobius"/>
    </source>
</evidence>
<dbReference type="SUPFAM" id="SSF49879">
    <property type="entry name" value="SMAD/FHA domain"/>
    <property type="match status" value="2"/>
</dbReference>
<keyword evidence="2" id="KW-0813">Transport</keyword>
<reference evidence="13 14" key="1">
    <citation type="submission" date="2014-03" db="EMBL/GenBank/DDBJ databases">
        <title>Genomics of Bifidobacteria.</title>
        <authorList>
            <person name="Ventura M."/>
            <person name="Milani C."/>
            <person name="Lugli G.A."/>
        </authorList>
    </citation>
    <scope>NUCLEOTIDE SEQUENCE [LARGE SCALE GENOMIC DNA]</scope>
    <source>
        <strain evidence="13 14">LMG 21811</strain>
    </source>
</reference>
<keyword evidence="14" id="KW-1185">Reference proteome</keyword>
<keyword evidence="6 13" id="KW-0067">ATP-binding</keyword>
<evidence type="ECO:0000256" key="1">
    <source>
        <dbReference type="ARBA" id="ARBA00004141"/>
    </source>
</evidence>
<dbReference type="Gene3D" id="2.60.200.20">
    <property type="match status" value="2"/>
</dbReference>
<feature type="compositionally biased region" description="Low complexity" evidence="9">
    <location>
        <begin position="112"/>
        <end position="130"/>
    </location>
</feature>
<dbReference type="InterPro" id="IPR008984">
    <property type="entry name" value="SMAD_FHA_dom_sf"/>
</dbReference>
<sequence>MTARLIVTAEGRNYQIDPNRITSIGRSVDCDVVLRDPKVSHHHARLSYSHQGWMLEDLNSTNGLISQGIRVTTLNITSSVDVTLSSSTTLHFELQPEQNRGILPPTPPTPPASHTSAPHTSETMKATPAPVSLPPRPAPTPTVTPSPSPAPSPTPAPSPAPTQPPAPAPTINRTPTPDSTTLAARNNEQTMLAGKIPDGKRRASAPPKGKVKGFFDPSATQSGIIGRSPNCVITINDVLASRRHCQVEATPNGILLTDLGSVNGTYVNGRRVAKVWLVEDDVVSIGNTDLIVHDGILQDRSPYALEQAVIAEDIGLTVKGGAKLLHGIDAVFAKGTLTAVIGPSGAGKSTFTSIVAGLNEPTEGHVFFDGYDVHDNIELLRSRIGFVPQDDVVHRKLTVDAALEYAARLRLPNSSKAERREIIDNVLEELELTERRKNRIDHLSGGQRKRVSTAIELLTGPELLILDEPTSGLDPALDLTVMNMLRKLADAGRIVLVVTHSLSYVNDLCDNVLMLAPGGYPSFFGTTSELEQAFPGKRWANIFTEVTENPRESHSITKPKELTEHAKSVGAHHTGHEKPAKTFRIRQTLTLMTRQLHLVIADPGLLVFLILLPILLGLLSMVVPGSKGFGKPGTDAMTEPSQLLVLVILGVCFMGSALSVRDIVAERPIYNRERAVGLSPTSYTLSKLLVLGLETLLQSCILVTAVIIGKPKPDEGVLTDNGILELIVIVWLTAWASGMLGAVGSALVRSSEQTMPLLVVLVMAQLVFSGGMIPVTGRDGLDEVSRVFPGRWGFAAAASDIDLNKLVPTLKKDDLWAHTTDQWWTDIAVMAGMVVFLAIVLRVCVSNAVAKHMK</sequence>
<keyword evidence="7 10" id="KW-1133">Transmembrane helix</keyword>